<proteinExistence type="predicted"/>
<evidence type="ECO:0000313" key="2">
    <source>
        <dbReference type="Proteomes" id="UP000182444"/>
    </source>
</evidence>
<dbReference type="EMBL" id="CP017555">
    <property type="protein sequence ID" value="AOW02298.1"/>
    <property type="molecule type" value="Genomic_DNA"/>
</dbReference>
<protein>
    <submittedName>
        <fullName evidence="1">Uncharacterized protein</fullName>
    </submittedName>
</protein>
<organism evidence="1 2">
    <name type="scientific">Yarrowia lipolytica</name>
    <name type="common">Candida lipolytica</name>
    <dbReference type="NCBI Taxonomy" id="4952"/>
    <lineage>
        <taxon>Eukaryota</taxon>
        <taxon>Fungi</taxon>
        <taxon>Dikarya</taxon>
        <taxon>Ascomycota</taxon>
        <taxon>Saccharomycotina</taxon>
        <taxon>Dipodascomycetes</taxon>
        <taxon>Dipodascales</taxon>
        <taxon>Dipodascales incertae sedis</taxon>
        <taxon>Yarrowia</taxon>
    </lineage>
</organism>
<name>A0A1D8N9I3_YARLL</name>
<sequence>MDFQDMPSNAISLIGRHWQTQTGHSLEVQHNRHCSRRGTIPPRYWDVNSRLILLSPNCKLSSLNSNPSIERGCRCRSICTFPKVNVLTSLFHPSCSLPGTADTSDLVQKTGGREPLSAVTRLGAEPCDTCS</sequence>
<dbReference type="RefSeq" id="XP_068138301.1">
    <property type="nucleotide sequence ID" value="XM_068282200.1"/>
</dbReference>
<evidence type="ECO:0000313" key="1">
    <source>
        <dbReference type="EMBL" id="AOW02298.1"/>
    </source>
</evidence>
<dbReference type="Proteomes" id="UP000182444">
    <property type="component" value="Chromosome 1C"/>
</dbReference>
<dbReference type="AlphaFoldDB" id="A0A1D8N9I3"/>
<dbReference type="VEuPathDB" id="FungiDB:YALI1_C04938g"/>
<gene>
    <name evidence="1" type="ORF">YALI1_C04938g</name>
</gene>
<accession>A0A1D8N9I3</accession>
<reference evidence="1 2" key="1">
    <citation type="journal article" date="2016" name="PLoS ONE">
        <title>Sequence Assembly of Yarrowia lipolytica Strain W29/CLIB89 Shows Transposable Element Diversity.</title>
        <authorList>
            <person name="Magnan C."/>
            <person name="Yu J."/>
            <person name="Chang I."/>
            <person name="Jahn E."/>
            <person name="Kanomata Y."/>
            <person name="Wu J."/>
            <person name="Zeller M."/>
            <person name="Oakes M."/>
            <person name="Baldi P."/>
            <person name="Sandmeyer S."/>
        </authorList>
    </citation>
    <scope>NUCLEOTIDE SEQUENCE [LARGE SCALE GENOMIC DNA]</scope>
    <source>
        <strain evidence="2">CLIB89(W29)</strain>
    </source>
</reference>
<dbReference type="GeneID" id="94582841"/>